<protein>
    <submittedName>
        <fullName evidence="1">Uncharacterized protein</fullName>
    </submittedName>
</protein>
<dbReference type="EMBL" id="CM044704">
    <property type="protein sequence ID" value="KAI5666997.1"/>
    <property type="molecule type" value="Genomic_DNA"/>
</dbReference>
<accession>A0ACC0B335</accession>
<name>A0ACC0B335_CATRO</name>
<organism evidence="1 2">
    <name type="scientific">Catharanthus roseus</name>
    <name type="common">Madagascar periwinkle</name>
    <name type="synonym">Vinca rosea</name>
    <dbReference type="NCBI Taxonomy" id="4058"/>
    <lineage>
        <taxon>Eukaryota</taxon>
        <taxon>Viridiplantae</taxon>
        <taxon>Streptophyta</taxon>
        <taxon>Embryophyta</taxon>
        <taxon>Tracheophyta</taxon>
        <taxon>Spermatophyta</taxon>
        <taxon>Magnoliopsida</taxon>
        <taxon>eudicotyledons</taxon>
        <taxon>Gunneridae</taxon>
        <taxon>Pentapetalae</taxon>
        <taxon>asterids</taxon>
        <taxon>lamiids</taxon>
        <taxon>Gentianales</taxon>
        <taxon>Apocynaceae</taxon>
        <taxon>Rauvolfioideae</taxon>
        <taxon>Vinceae</taxon>
        <taxon>Catharanthinae</taxon>
        <taxon>Catharanthus</taxon>
    </lineage>
</organism>
<evidence type="ECO:0000313" key="1">
    <source>
        <dbReference type="EMBL" id="KAI5666997.1"/>
    </source>
</evidence>
<evidence type="ECO:0000313" key="2">
    <source>
        <dbReference type="Proteomes" id="UP001060085"/>
    </source>
</evidence>
<sequence>MEMALENQENGGCLMRVRCLIKELFASIVSKAVDRARNVKKLGQEDPRRVIHSVKVGLAIALVSLLYYFDPVYEGFGVSAMWAVMTVVVVFEFSVGATLGKGINRGIATFLGGASGVGVHRLASLSGIEILEPIILGISIFIFAAAVTFMRFFPKLKARNDYGLLIFNLTFCLICVSGYREHEVLDMALTRLSTILIGGAATVAFNIIIFPVWAGEDLHNIIANNIEKLGTFLEGFGDAYFKKSGDRNLQDIKVQLEEYKSVMNAKSIEDSLVSFARWEPRHGRFKYCHPWAQYQKIAGLTREFACRLDSLNGFLNEEMQTPEAIQAKFEESFKNMSKESSKALNRLAVSIKTMIRPSTVDDSHSLNAKRAADNLKSLLKTTTWEGDVLEIISVATVATLLIEVVSCTVRIAESVQELASLAKFKTSDEASKSTQINNETVKRTPSIESHNATIEVE</sequence>
<dbReference type="Proteomes" id="UP001060085">
    <property type="component" value="Linkage Group LG04"/>
</dbReference>
<reference evidence="2" key="1">
    <citation type="journal article" date="2023" name="Nat. Plants">
        <title>Single-cell RNA sequencing provides a high-resolution roadmap for understanding the multicellular compartmentation of specialized metabolism.</title>
        <authorList>
            <person name="Sun S."/>
            <person name="Shen X."/>
            <person name="Li Y."/>
            <person name="Li Y."/>
            <person name="Wang S."/>
            <person name="Li R."/>
            <person name="Zhang H."/>
            <person name="Shen G."/>
            <person name="Guo B."/>
            <person name="Wei J."/>
            <person name="Xu J."/>
            <person name="St-Pierre B."/>
            <person name="Chen S."/>
            <person name="Sun C."/>
        </authorList>
    </citation>
    <scope>NUCLEOTIDE SEQUENCE [LARGE SCALE GENOMIC DNA]</scope>
</reference>
<comment type="caution">
    <text evidence="1">The sequence shown here is derived from an EMBL/GenBank/DDBJ whole genome shotgun (WGS) entry which is preliminary data.</text>
</comment>
<gene>
    <name evidence="1" type="ORF">M9H77_16850</name>
</gene>
<keyword evidence="2" id="KW-1185">Reference proteome</keyword>
<proteinExistence type="predicted"/>